<feature type="compositionally biased region" description="Basic residues" evidence="6">
    <location>
        <begin position="1224"/>
        <end position="1240"/>
    </location>
</feature>
<feature type="region of interest" description="Disordered" evidence="6">
    <location>
        <begin position="76"/>
        <end position="106"/>
    </location>
</feature>
<dbReference type="CDD" id="cd01224">
    <property type="entry name" value="PH_Collybistin_ASEF"/>
    <property type="match status" value="1"/>
</dbReference>
<feature type="compositionally biased region" description="Polar residues" evidence="6">
    <location>
        <begin position="1016"/>
        <end position="1030"/>
    </location>
</feature>
<dbReference type="GeneID" id="107272983"/>
<dbReference type="PROSITE" id="PS00741">
    <property type="entry name" value="DH_1"/>
    <property type="match status" value="1"/>
</dbReference>
<feature type="compositionally biased region" description="Basic and acidic residues" evidence="6">
    <location>
        <begin position="1248"/>
        <end position="1259"/>
    </location>
</feature>
<dbReference type="PANTHER" id="PTHR47544">
    <property type="entry name" value="RHO GUANINE NUCLEOTIDE EXCHANGE FACTOR 4"/>
    <property type="match status" value="1"/>
</dbReference>
<organism evidence="10 16">
    <name type="scientific">Cephus cinctus</name>
    <name type="common">Wheat stem sawfly</name>
    <dbReference type="NCBI Taxonomy" id="211228"/>
    <lineage>
        <taxon>Eukaryota</taxon>
        <taxon>Metazoa</taxon>
        <taxon>Ecdysozoa</taxon>
        <taxon>Arthropoda</taxon>
        <taxon>Hexapoda</taxon>
        <taxon>Insecta</taxon>
        <taxon>Pterygota</taxon>
        <taxon>Neoptera</taxon>
        <taxon>Endopterygota</taxon>
        <taxon>Hymenoptera</taxon>
        <taxon>Cephoidea</taxon>
        <taxon>Cephidae</taxon>
        <taxon>Cephus</taxon>
    </lineage>
</organism>
<dbReference type="RefSeq" id="XP_015606217.1">
    <property type="nucleotide sequence ID" value="XM_015750731.2"/>
</dbReference>
<feature type="compositionally biased region" description="Acidic residues" evidence="6">
    <location>
        <begin position="1341"/>
        <end position="1357"/>
    </location>
</feature>
<feature type="region of interest" description="Disordered" evidence="6">
    <location>
        <begin position="852"/>
        <end position="919"/>
    </location>
</feature>
<feature type="domain" description="PH" evidence="8">
    <location>
        <begin position="1946"/>
        <end position="2052"/>
    </location>
</feature>
<dbReference type="InterPro" id="IPR000219">
    <property type="entry name" value="DH_dom"/>
</dbReference>
<dbReference type="CTD" id="38050"/>
<feature type="compositionally biased region" description="Low complexity" evidence="6">
    <location>
        <begin position="1293"/>
        <end position="1305"/>
    </location>
</feature>
<feature type="compositionally biased region" description="Basic and acidic residues" evidence="6">
    <location>
        <begin position="752"/>
        <end position="763"/>
    </location>
</feature>
<feature type="region of interest" description="Disordered" evidence="6">
    <location>
        <begin position="1517"/>
        <end position="1622"/>
    </location>
</feature>
<evidence type="ECO:0000313" key="20">
    <source>
        <dbReference type="RefSeq" id="XP_024946070.1"/>
    </source>
</evidence>
<feature type="region of interest" description="Disordered" evidence="6">
    <location>
        <begin position="636"/>
        <end position="763"/>
    </location>
</feature>
<evidence type="ECO:0000313" key="11">
    <source>
        <dbReference type="RefSeq" id="XP_015606212.1"/>
    </source>
</evidence>
<feature type="compositionally biased region" description="Gly residues" evidence="6">
    <location>
        <begin position="1422"/>
        <end position="1436"/>
    </location>
</feature>
<feature type="compositionally biased region" description="Basic and acidic residues" evidence="6">
    <location>
        <begin position="1033"/>
        <end position="1056"/>
    </location>
</feature>
<dbReference type="GO" id="GO:0035556">
    <property type="term" value="P:intracellular signal transduction"/>
    <property type="evidence" value="ECO:0007669"/>
    <property type="project" value="InterPro"/>
</dbReference>
<dbReference type="PANTHER" id="PTHR47544:SF3">
    <property type="entry name" value="RHO GUANINE NUCLEOTIDE EXCHANGE FACTOR 4 ISOFORM X1"/>
    <property type="match status" value="1"/>
</dbReference>
<dbReference type="RefSeq" id="XP_024946071.1">
    <property type="nucleotide sequence ID" value="XM_025090303.1"/>
</dbReference>
<evidence type="ECO:0000313" key="14">
    <source>
        <dbReference type="RefSeq" id="XP_015606216.1"/>
    </source>
</evidence>
<dbReference type="RefSeq" id="XP_024946068.1">
    <property type="nucleotide sequence ID" value="XM_025090300.1"/>
</dbReference>
<dbReference type="InterPro" id="IPR001452">
    <property type="entry name" value="SH3_domain"/>
</dbReference>
<dbReference type="RefSeq" id="XP_024946070.1">
    <property type="nucleotide sequence ID" value="XM_025090302.1"/>
</dbReference>
<dbReference type="RefSeq" id="XP_024946066.1">
    <property type="nucleotide sequence ID" value="XM_025090298.1"/>
</dbReference>
<evidence type="ECO:0000313" key="21">
    <source>
        <dbReference type="RefSeq" id="XP_024946071.1"/>
    </source>
</evidence>
<keyword evidence="10" id="KW-1185">Reference proteome</keyword>
<feature type="region of interest" description="Disordered" evidence="6">
    <location>
        <begin position="135"/>
        <end position="331"/>
    </location>
</feature>
<evidence type="ECO:0000313" key="17">
    <source>
        <dbReference type="RefSeq" id="XP_024946067.1"/>
    </source>
</evidence>
<dbReference type="InterPro" id="IPR055251">
    <property type="entry name" value="SOS1_NGEF_PH"/>
</dbReference>
<dbReference type="RefSeq" id="XP_015606213.1">
    <property type="nucleotide sequence ID" value="XM_015750727.2"/>
</dbReference>
<dbReference type="RefSeq" id="XP_015606212.1">
    <property type="nucleotide sequence ID" value="XM_015750726.2"/>
</dbReference>
<dbReference type="SUPFAM" id="SSF50044">
    <property type="entry name" value="SH3-domain"/>
    <property type="match status" value="1"/>
</dbReference>
<evidence type="ECO:0000259" key="9">
    <source>
        <dbReference type="PROSITE" id="PS50010"/>
    </source>
</evidence>
<keyword evidence="2 5" id="KW-0728">SH3 domain</keyword>
<dbReference type="PROSITE" id="PS50002">
    <property type="entry name" value="SH3"/>
    <property type="match status" value="1"/>
</dbReference>
<feature type="compositionally biased region" description="Basic and acidic residues" evidence="6">
    <location>
        <begin position="1369"/>
        <end position="1381"/>
    </location>
</feature>
<dbReference type="InterPro" id="IPR001849">
    <property type="entry name" value="PH_domain"/>
</dbReference>
<feature type="compositionally biased region" description="Low complexity" evidence="6">
    <location>
        <begin position="1064"/>
        <end position="1083"/>
    </location>
</feature>
<dbReference type="InterPro" id="IPR011993">
    <property type="entry name" value="PH-like_dom_sf"/>
</dbReference>
<dbReference type="Gene3D" id="2.30.29.30">
    <property type="entry name" value="Pleckstrin-homology domain (PH domain)/Phosphotyrosine-binding domain (PTB)"/>
    <property type="match status" value="1"/>
</dbReference>
<feature type="compositionally biased region" description="Low complexity" evidence="6">
    <location>
        <begin position="853"/>
        <end position="865"/>
    </location>
</feature>
<feature type="region of interest" description="Disordered" evidence="6">
    <location>
        <begin position="438"/>
        <end position="623"/>
    </location>
</feature>
<feature type="region of interest" description="Disordered" evidence="6">
    <location>
        <begin position="1328"/>
        <end position="1465"/>
    </location>
</feature>
<evidence type="ECO:0000313" key="15">
    <source>
        <dbReference type="RefSeq" id="XP_015606217.1"/>
    </source>
</evidence>
<feature type="domain" description="SH3" evidence="7">
    <location>
        <begin position="1636"/>
        <end position="1695"/>
    </location>
</feature>
<feature type="compositionally biased region" description="Polar residues" evidence="6">
    <location>
        <begin position="1084"/>
        <end position="1107"/>
    </location>
</feature>
<dbReference type="Proteomes" id="UP000694920">
    <property type="component" value="Unplaced"/>
</dbReference>
<feature type="compositionally biased region" description="Polar residues" evidence="6">
    <location>
        <begin position="1145"/>
        <end position="1159"/>
    </location>
</feature>
<sequence length="2134" mass="235970">MNRREDPLLRQHRSRLLQLAETTNIKPGRGSGKRREQRATTRVSPSNGGPSSGGRITLQDIVRSDPGYTPNIEHLVFPERKSSNPNLASNNSPPNKNRGNSSSGRSRLAEVFARHYARGLSQDSSITTRKNHLNTTSLDSVGAGGHQPAAASGSGVPRREASRRWLSQTSQSSRQHSSDDGVRGGPVGVGGPVPTSASSQVPVSAPVPVLASRRVSPAADPTEISNPNSAVSRTDRGPNVSILHLRSTSDPWETGSQGSSFSVSGNKSQSANRNKSLGGARNSYTRGSSIPALIRHETTNSNATPSLKQRTDSSTLGHSRRRETNFLSGSGGTSGELFVSGNCSRELSPVRWCDREVDGVYLGRSGWVQVQQRSLDENRKTSYESSLVTASTGTLPLPRRATIKLADYHCSNSEPGKCPDFTRVDVQRPDFLALHGQDYEPPSACTSPHSIPESFSPPSVTPIISPPPAFQDVGKKSSRHARNAFGKPPFLPRSNAIVDSDIISPPPSPPTPINWTSLPSPRKAAPPPLPTRSRRQTPSPAGTPQQQYRLAQAKSLEDQSTSRRSQFVQRYMESSSSSSSSMGFRSLDSCVNRVTMPRLSENTDSSVEGYEDGDEDDNPSSSLNLSVVSSAVLNSSPESVCANGEKISPSGRQGGRSSHHRNQQIRRSPGSTESSKQLSFNSPSSSSSSSTDRQGRSPTPTPFRRGNTSRQHQSARTAAASPDSLQSRVRRSRSLQLPEKRSPGSSAPGQPSRDHSRESNEPHRVVVKIANERSTDRIKRHVLPNRKAQSTEDTLSEDLLREAEAVTEFLYGTRSRAAARNLLTNRYDRREEIKEQRRNVPSTYDVYFISPKQQQQQTQQQQQPQAKVGNNVPAQQQQQQQNRRPRTLQRGASTPNAKPAPGHDFCASPEAKNRCSSSTCDFWPHCSQRDTLYSPNQAPVFMKLSQSYPAHQRLTPDSGAHMGRSSACSSPASLERMDERDARERENSKKHHQRDHSSGKYHEREPRVPKGVLKQSRWSPMESSNGNIGTINERGKRDYQGHREHHKTEGSFDRKLSPAQSKGSMSRSPSGAGISSSTSSSSSDIWVTTSDRTVTKSPRNAKSSGASTPMEDAMVGSLKTLTEPPRDGILSRPGSAPAQREDSLASGTTLDPHQRSLSLPKSFLTHNSNESNTNSNVGSTTWSRGIESQRSTPSPNRLHPHDATAPHTAPVSPLHGQQLSGHGKERRRAPALSKAQRRIKASSTPALLDREHEGRHWSGDEEDGDTNGQVATEHPLAEASIPLVTHSRLQEISPAPSISSGGSQSHKANSQNQESVLQKFRKSFSLKFHKKGSKESTEAEGAAEDNEALPLEEEEERDPPPPPAPEQPPQHKEDIGNDQKFRFGPLVWRTSKERKKGNKAARNAKCNSGDSGIQIEMVSGGALTGGTGGGTTGGGDSSESHDTDVPDEMDSPPALRRRVADKSRPQSELINQILIDKFKADLQSRATRHHHVRRTNSDLGGQRLLQWDTRSGYSHAHSYRRMLSTPSPIKTRPPRLSPKHSSHDIVTLRSNSKGRSSRTNLRRSLSQPLGINQLSPLMRTKTAGARLPSGNVVSEDEQDARGGGGTSDDDMMSDSESSIASLTDRKKSFEQTMEEEMVILAEAVWDHVAMEPEELAFRAGDVIDVLETLDKDWWWGSCRGEHGWFPAAFVRLRVSQEDTVEDCLAAMASGAPSNAQLRRRTSVSLLSNEQVRTSVVRELVQTERDFVKVLRDMVEGYIAECRRRTDMFTEEQIETIFINLEELLEFQSEFLKDLEACIDWNAPHKSCVGECFLNHRAGFRMYSEYCNSHPMATATLQELYQHNRYSKFFEACRLMRSLIEIPLDGYLLTPVQRICKYPLQLAELLKYTKAEHPDYHKIQEALEAMRGVAVLINERKRRMESLEKLAAWQQRVEGWEGEDLIEVSSQLIHQGEAVRVTTGMWTNNIILFLFDHQLVYCKKDILKRNTYVYKDRIYLDTSEVIDVPDGKDPQLGVTVRHCLKVYSCVRDKWLLFCCRTADEKQRWLAAMAEERRLVAQDRNDGLEFPAAARQLARIAATRQRCRPPTKPRSKTYKRDATYDSPVIAPQGATNSLGRKVGTWFTFGSSKKGVRPQPS</sequence>
<feature type="compositionally biased region" description="Low complexity" evidence="6">
    <location>
        <begin position="1165"/>
        <end position="1183"/>
    </location>
</feature>
<dbReference type="SUPFAM" id="SSF50729">
    <property type="entry name" value="PH domain-like"/>
    <property type="match status" value="1"/>
</dbReference>
<dbReference type="SMART" id="SM00325">
    <property type="entry name" value="RhoGEF"/>
    <property type="match status" value="1"/>
</dbReference>
<evidence type="ECO:0000259" key="8">
    <source>
        <dbReference type="PROSITE" id="PS50003"/>
    </source>
</evidence>
<dbReference type="RefSeq" id="XP_024946067.1">
    <property type="nucleotide sequence ID" value="XM_025090299.1"/>
</dbReference>
<feature type="compositionally biased region" description="Acidic residues" evidence="6">
    <location>
        <begin position="609"/>
        <end position="618"/>
    </location>
</feature>
<dbReference type="RefSeq" id="XP_024946069.1">
    <property type="nucleotide sequence ID" value="XM_025090301.1"/>
</dbReference>
<feature type="compositionally biased region" description="Polar residues" evidence="6">
    <location>
        <begin position="223"/>
        <end position="232"/>
    </location>
</feature>
<evidence type="ECO:0000259" key="7">
    <source>
        <dbReference type="PROSITE" id="PS50002"/>
    </source>
</evidence>
<dbReference type="RefSeq" id="XP_015606215.1">
    <property type="nucleotide sequence ID" value="XM_015750729.2"/>
</dbReference>
<dbReference type="Gene3D" id="1.20.900.10">
    <property type="entry name" value="Dbl homology (DH) domain"/>
    <property type="match status" value="1"/>
</dbReference>
<dbReference type="InterPro" id="IPR035899">
    <property type="entry name" value="DBL_dom_sf"/>
</dbReference>
<feature type="region of interest" description="Disordered" evidence="6">
    <location>
        <begin position="951"/>
        <end position="1269"/>
    </location>
</feature>
<dbReference type="CDD" id="cd11828">
    <property type="entry name" value="SH3_ARHGEF9_like"/>
    <property type="match status" value="1"/>
</dbReference>
<evidence type="ECO:0000313" key="16">
    <source>
        <dbReference type="RefSeq" id="XP_024946066.1"/>
    </source>
</evidence>
<dbReference type="Pfam" id="PF22697">
    <property type="entry name" value="SOS1_NGEF_PH"/>
    <property type="match status" value="1"/>
</dbReference>
<comment type="subcellular location">
    <subcellularLocation>
        <location evidence="1">Cytoplasm</location>
    </subcellularLocation>
</comment>
<dbReference type="GO" id="GO:0005085">
    <property type="term" value="F:guanyl-nucleotide exchange factor activity"/>
    <property type="evidence" value="ECO:0007669"/>
    <property type="project" value="UniProtKB-KW"/>
</dbReference>
<dbReference type="SMART" id="SM00233">
    <property type="entry name" value="PH"/>
    <property type="match status" value="1"/>
</dbReference>
<feature type="compositionally biased region" description="Low complexity" evidence="6">
    <location>
        <begin position="674"/>
        <end position="690"/>
    </location>
</feature>
<dbReference type="InterPro" id="IPR036028">
    <property type="entry name" value="SH3-like_dom_sf"/>
</dbReference>
<reference evidence="11 12" key="1">
    <citation type="submission" date="2025-04" db="UniProtKB">
        <authorList>
            <consortium name="RefSeq"/>
        </authorList>
    </citation>
    <scope>IDENTIFICATION</scope>
</reference>
<proteinExistence type="predicted"/>
<feature type="compositionally biased region" description="Low complexity" evidence="6">
    <location>
        <begin position="1557"/>
        <end position="1566"/>
    </location>
</feature>
<keyword evidence="3" id="KW-0963">Cytoplasm</keyword>
<dbReference type="SMART" id="SM00326">
    <property type="entry name" value="SH3"/>
    <property type="match status" value="1"/>
</dbReference>
<feature type="compositionally biased region" description="Low complexity" evidence="6">
    <location>
        <begin position="83"/>
        <end position="106"/>
    </location>
</feature>
<evidence type="ECO:0000256" key="5">
    <source>
        <dbReference type="PROSITE-ProRule" id="PRU00192"/>
    </source>
</evidence>
<accession>A0AAJ7RTB9</accession>
<dbReference type="Pfam" id="PF00621">
    <property type="entry name" value="RhoGEF"/>
    <property type="match status" value="1"/>
</dbReference>
<feature type="compositionally biased region" description="Low complexity" evidence="6">
    <location>
        <begin position="454"/>
        <end position="463"/>
    </location>
</feature>
<dbReference type="SUPFAM" id="SSF48065">
    <property type="entry name" value="DBL homology domain (DH-domain)"/>
    <property type="match status" value="1"/>
</dbReference>
<gene>
    <name evidence="11 12 13 14 15 16 17 18 19 20 21" type="primary">LOC107272983</name>
</gene>
<feature type="compositionally biased region" description="Polar residues" evidence="6">
    <location>
        <begin position="1306"/>
        <end position="1315"/>
    </location>
</feature>
<evidence type="ECO:0000256" key="3">
    <source>
        <dbReference type="ARBA" id="ARBA00022490"/>
    </source>
</evidence>
<name>A0AAJ7RTB9_CEPCN</name>
<feature type="compositionally biased region" description="Polar residues" evidence="6">
    <location>
        <begin position="299"/>
        <end position="317"/>
    </location>
</feature>
<feature type="compositionally biased region" description="Polar residues" evidence="6">
    <location>
        <begin position="536"/>
        <end position="549"/>
    </location>
</feature>
<evidence type="ECO:0000256" key="1">
    <source>
        <dbReference type="ARBA" id="ARBA00004496"/>
    </source>
</evidence>
<dbReference type="CDD" id="cd00160">
    <property type="entry name" value="RhoGEF"/>
    <property type="match status" value="1"/>
</dbReference>
<feature type="domain" description="DH" evidence="9">
    <location>
        <begin position="1731"/>
        <end position="1915"/>
    </location>
</feature>
<feature type="region of interest" description="Disordered" evidence="6">
    <location>
        <begin position="1"/>
        <end position="57"/>
    </location>
</feature>
<feature type="region of interest" description="Disordered" evidence="6">
    <location>
        <begin position="1293"/>
        <end position="1315"/>
    </location>
</feature>
<evidence type="ECO:0000256" key="6">
    <source>
        <dbReference type="SAM" id="MobiDB-lite"/>
    </source>
</evidence>
<feature type="compositionally biased region" description="Basic and acidic residues" evidence="6">
    <location>
        <begin position="975"/>
        <end position="987"/>
    </location>
</feature>
<feature type="compositionally biased region" description="Low complexity" evidence="6">
    <location>
        <begin position="192"/>
        <end position="212"/>
    </location>
</feature>
<dbReference type="GO" id="GO:0005737">
    <property type="term" value="C:cytoplasm"/>
    <property type="evidence" value="ECO:0007669"/>
    <property type="project" value="UniProtKB-SubCell"/>
</dbReference>
<dbReference type="Gene3D" id="2.30.30.40">
    <property type="entry name" value="SH3 Domains"/>
    <property type="match status" value="1"/>
</dbReference>
<evidence type="ECO:0000256" key="2">
    <source>
        <dbReference type="ARBA" id="ARBA00022443"/>
    </source>
</evidence>
<evidence type="ECO:0000313" key="10">
    <source>
        <dbReference type="Proteomes" id="UP000694920"/>
    </source>
</evidence>
<evidence type="ECO:0000313" key="19">
    <source>
        <dbReference type="RefSeq" id="XP_024946069.1"/>
    </source>
</evidence>
<protein>
    <submittedName>
        <fullName evidence="11 12">Serine/arginine repetitive matrix protein 2 isoform X1</fullName>
    </submittedName>
</protein>
<dbReference type="KEGG" id="ccin:107272983"/>
<feature type="compositionally biased region" description="Polar residues" evidence="6">
    <location>
        <begin position="1186"/>
        <end position="1195"/>
    </location>
</feature>
<evidence type="ECO:0000313" key="13">
    <source>
        <dbReference type="RefSeq" id="XP_015606215.1"/>
    </source>
</evidence>
<dbReference type="PROSITE" id="PS50003">
    <property type="entry name" value="PH_DOMAIN"/>
    <property type="match status" value="1"/>
</dbReference>
<evidence type="ECO:0000313" key="18">
    <source>
        <dbReference type="RefSeq" id="XP_024946068.1"/>
    </source>
</evidence>
<dbReference type="RefSeq" id="XP_015606216.1">
    <property type="nucleotide sequence ID" value="XM_015750730.2"/>
</dbReference>
<feature type="compositionally biased region" description="Basic and acidic residues" evidence="6">
    <location>
        <begin position="995"/>
        <end position="1008"/>
    </location>
</feature>
<dbReference type="InterPro" id="IPR001331">
    <property type="entry name" value="GDS_CDC24_CS"/>
</dbReference>
<feature type="compositionally biased region" description="Polar residues" evidence="6">
    <location>
        <begin position="246"/>
        <end position="275"/>
    </location>
</feature>
<evidence type="ECO:0000256" key="4">
    <source>
        <dbReference type="ARBA" id="ARBA00022658"/>
    </source>
</evidence>
<keyword evidence="4" id="KW-0344">Guanine-nucleotide releasing factor</keyword>
<evidence type="ECO:0000313" key="12">
    <source>
        <dbReference type="RefSeq" id="XP_015606213.1"/>
    </source>
</evidence>
<dbReference type="Pfam" id="PF07653">
    <property type="entry name" value="SH3_2"/>
    <property type="match status" value="1"/>
</dbReference>
<dbReference type="PROSITE" id="PS50010">
    <property type="entry name" value="DH_2"/>
    <property type="match status" value="1"/>
</dbReference>
<feature type="compositionally biased region" description="Polar residues" evidence="6">
    <location>
        <begin position="706"/>
        <end position="716"/>
    </location>
</feature>